<name>A0A3B1BLQ9_9ZZZZ</name>
<evidence type="ECO:0000313" key="3">
    <source>
        <dbReference type="EMBL" id="VAX07195.1"/>
    </source>
</evidence>
<dbReference type="EMBL" id="UOFW01000198">
    <property type="protein sequence ID" value="VAX07195.1"/>
    <property type="molecule type" value="Genomic_DNA"/>
</dbReference>
<keyword evidence="1" id="KW-0472">Membrane</keyword>
<protein>
    <submittedName>
        <fullName evidence="3">Mlr7408 protein</fullName>
    </submittedName>
</protein>
<reference evidence="3" key="1">
    <citation type="submission" date="2018-06" db="EMBL/GenBank/DDBJ databases">
        <authorList>
            <person name="Zhirakovskaya E."/>
        </authorList>
    </citation>
    <scope>NUCLEOTIDE SEQUENCE</scope>
</reference>
<proteinExistence type="predicted"/>
<organism evidence="3">
    <name type="scientific">hydrothermal vent metagenome</name>
    <dbReference type="NCBI Taxonomy" id="652676"/>
    <lineage>
        <taxon>unclassified sequences</taxon>
        <taxon>metagenomes</taxon>
        <taxon>ecological metagenomes</taxon>
    </lineage>
</organism>
<dbReference type="InterPro" id="IPR042047">
    <property type="entry name" value="SleB_dom1"/>
</dbReference>
<dbReference type="AlphaFoldDB" id="A0A3B1BLQ9"/>
<evidence type="ECO:0000259" key="2">
    <source>
        <dbReference type="Pfam" id="PF07486"/>
    </source>
</evidence>
<dbReference type="Pfam" id="PF07486">
    <property type="entry name" value="Hydrolase_2"/>
    <property type="match status" value="1"/>
</dbReference>
<dbReference type="Gene3D" id="1.10.10.2520">
    <property type="entry name" value="Cell wall hydrolase SleB, domain 1"/>
    <property type="match status" value="1"/>
</dbReference>
<keyword evidence="1" id="KW-1133">Transmembrane helix</keyword>
<evidence type="ECO:0000256" key="1">
    <source>
        <dbReference type="SAM" id="Phobius"/>
    </source>
</evidence>
<sequence>MKNYKLVIGIIPVFIVVCLIGFFIIPRAEVNASIQGDEKLTTEMTELYSPSYSPGSIYDADMDMVLAELPGDISEKSFKCLAQAIYFEARSEPFEGQVAVAYVIMNRVKDKRYPNNICAVVFQNEQRRHKCQFSFACDGLSDNPYEMAAWNIARRVAGGALKNAQSDVTAHSTHYHADYVNPRWAKYLQPTIQVGSHIFYREDM</sequence>
<dbReference type="GO" id="GO:0016787">
    <property type="term" value="F:hydrolase activity"/>
    <property type="evidence" value="ECO:0007669"/>
    <property type="project" value="InterPro"/>
</dbReference>
<gene>
    <name evidence="3" type="ORF">MNBD_ALPHA03-1223</name>
</gene>
<feature type="domain" description="Cell wall hydrolase SleB" evidence="2">
    <location>
        <begin position="91"/>
        <end position="200"/>
    </location>
</feature>
<keyword evidence="1" id="KW-0812">Transmembrane</keyword>
<accession>A0A3B1BLQ9</accession>
<feature type="transmembrane region" description="Helical" evidence="1">
    <location>
        <begin position="6"/>
        <end position="25"/>
    </location>
</feature>
<dbReference type="InterPro" id="IPR011105">
    <property type="entry name" value="Cell_wall_hydrolase_SleB"/>
</dbReference>